<dbReference type="InterPro" id="IPR037291">
    <property type="entry name" value="DUF4139"/>
</dbReference>
<dbReference type="EMBL" id="JBHRSS010000009">
    <property type="protein sequence ID" value="MFC3105953.1"/>
    <property type="molecule type" value="Genomic_DNA"/>
</dbReference>
<feature type="chain" id="PRO_5047066865" evidence="1">
    <location>
        <begin position="26"/>
        <end position="464"/>
    </location>
</feature>
<dbReference type="PANTHER" id="PTHR38075">
    <property type="entry name" value="DUF4139 DOMAIN-CONTAINING PROTEIN"/>
    <property type="match status" value="1"/>
</dbReference>
<gene>
    <name evidence="3" type="ORF">ACFOSU_18955</name>
</gene>
<evidence type="ECO:0000259" key="2">
    <source>
        <dbReference type="Pfam" id="PF13598"/>
    </source>
</evidence>
<accession>A0ABV7ET82</accession>
<proteinExistence type="predicted"/>
<evidence type="ECO:0000256" key="1">
    <source>
        <dbReference type="SAM" id="SignalP"/>
    </source>
</evidence>
<name>A0ABV7ET82_9GAMM</name>
<reference evidence="4" key="1">
    <citation type="journal article" date="2019" name="Int. J. Syst. Evol. Microbiol.">
        <title>The Global Catalogue of Microorganisms (GCM) 10K type strain sequencing project: providing services to taxonomists for standard genome sequencing and annotation.</title>
        <authorList>
            <consortium name="The Broad Institute Genomics Platform"/>
            <consortium name="The Broad Institute Genome Sequencing Center for Infectious Disease"/>
            <person name="Wu L."/>
            <person name="Ma J."/>
        </authorList>
    </citation>
    <scope>NUCLEOTIDE SEQUENCE [LARGE SCALE GENOMIC DNA]</scope>
    <source>
        <strain evidence="4">KCTC 52640</strain>
    </source>
</reference>
<keyword evidence="1" id="KW-0732">Signal</keyword>
<feature type="signal peptide" evidence="1">
    <location>
        <begin position="1"/>
        <end position="25"/>
    </location>
</feature>
<dbReference type="Pfam" id="PF13598">
    <property type="entry name" value="DUF4139"/>
    <property type="match status" value="1"/>
</dbReference>
<protein>
    <submittedName>
        <fullName evidence="3">DUF4139 domain-containing protein</fullName>
    </submittedName>
</protein>
<dbReference type="Proteomes" id="UP001595462">
    <property type="component" value="Unassembled WGS sequence"/>
</dbReference>
<organism evidence="3 4">
    <name type="scientific">Salinisphaera aquimarina</name>
    <dbReference type="NCBI Taxonomy" id="2094031"/>
    <lineage>
        <taxon>Bacteria</taxon>
        <taxon>Pseudomonadati</taxon>
        <taxon>Pseudomonadota</taxon>
        <taxon>Gammaproteobacteria</taxon>
        <taxon>Salinisphaerales</taxon>
        <taxon>Salinisphaeraceae</taxon>
        <taxon>Salinisphaera</taxon>
    </lineage>
</organism>
<dbReference type="PANTHER" id="PTHR38075:SF1">
    <property type="entry name" value="DUF4139 DOMAIN-CONTAINING PROTEIN"/>
    <property type="match status" value="1"/>
</dbReference>
<feature type="domain" description="DUF4139" evidence="2">
    <location>
        <begin position="186"/>
        <end position="459"/>
    </location>
</feature>
<dbReference type="RefSeq" id="WP_380691507.1">
    <property type="nucleotide sequence ID" value="NZ_JBHRSS010000009.1"/>
</dbReference>
<sequence>MIPQTPQIRALAAAVACLLPLASWAADQADARVDAMALYNQGAAVVQDAREIDLAAGDQQIAWPVRGRLRPDTLWLDAEGVELTGFGATVNGNSEADPLAARIGQPVTLVRDGAIGNVDHRERSATLVSLVGDAIYVRVNGHIERLTPASPWQISWPAAGDDGDDTPADGGLSLNVDADKAGRQRLTATYQIDGPRWQASYTGRFDPETGKLSLQSMAVIDNSGGAALSADSAWLVAGDVARANNNMPRPMMMARSEAKMSDSAPQAAGDTYRYALDGPLDVPAGGVRAVSMMDSVAFQATRSYRFQNSWYERPDGKTRSHAEVRLAFDNSSDRPLPAGAVRVYDGAGKARLMGEDTIGDTPTKAPVMLTLGRSFDVTSTRQIVSEDAGDNGQRERTVKLELYNAGERDAAIDISEQLPEGAKIVSASITPQADGAANTGEWAVKLGAGGQRQLIYTVRWPANG</sequence>
<comment type="caution">
    <text evidence="3">The sequence shown here is derived from an EMBL/GenBank/DDBJ whole genome shotgun (WGS) entry which is preliminary data.</text>
</comment>
<evidence type="ECO:0000313" key="3">
    <source>
        <dbReference type="EMBL" id="MFC3105953.1"/>
    </source>
</evidence>
<evidence type="ECO:0000313" key="4">
    <source>
        <dbReference type="Proteomes" id="UP001595462"/>
    </source>
</evidence>
<keyword evidence="4" id="KW-1185">Reference proteome</keyword>